<name>A0A183GUP2_HELPZ</name>
<accession>A0A183GUP2</accession>
<dbReference type="EMBL" id="UZAH01039927">
    <property type="protein sequence ID" value="VDP57468.1"/>
    <property type="molecule type" value="Genomic_DNA"/>
</dbReference>
<proteinExistence type="predicted"/>
<reference evidence="1 2" key="1">
    <citation type="submission" date="2018-11" db="EMBL/GenBank/DDBJ databases">
        <authorList>
            <consortium name="Pathogen Informatics"/>
        </authorList>
    </citation>
    <scope>NUCLEOTIDE SEQUENCE [LARGE SCALE GENOMIC DNA]</scope>
</reference>
<sequence length="73" mass="8098">MCQLSHLKSKGFQTMWVDGAGKGQDYFKHGTNAYALCYSLAGFDIFDVPDVGPPNMMCIDGKWIQTRGKGNCF</sequence>
<accession>A0A3P8FDJ8</accession>
<dbReference type="WBParaSite" id="HPBE_0002641201-mRNA-1">
    <property type="protein sequence ID" value="HPBE_0002641201-mRNA-1"/>
    <property type="gene ID" value="HPBE_0002641201"/>
</dbReference>
<organism evidence="2 3">
    <name type="scientific">Heligmosomoides polygyrus</name>
    <name type="common">Parasitic roundworm</name>
    <dbReference type="NCBI Taxonomy" id="6339"/>
    <lineage>
        <taxon>Eukaryota</taxon>
        <taxon>Metazoa</taxon>
        <taxon>Ecdysozoa</taxon>
        <taxon>Nematoda</taxon>
        <taxon>Chromadorea</taxon>
        <taxon>Rhabditida</taxon>
        <taxon>Rhabditina</taxon>
        <taxon>Rhabditomorpha</taxon>
        <taxon>Strongyloidea</taxon>
        <taxon>Heligmosomidae</taxon>
        <taxon>Heligmosomoides</taxon>
    </lineage>
</organism>
<keyword evidence="2" id="KW-1185">Reference proteome</keyword>
<evidence type="ECO:0000313" key="2">
    <source>
        <dbReference type="Proteomes" id="UP000050761"/>
    </source>
</evidence>
<protein>
    <submittedName>
        <fullName evidence="3">Alpha-galactosidase</fullName>
    </submittedName>
</protein>
<reference evidence="3" key="2">
    <citation type="submission" date="2019-09" db="UniProtKB">
        <authorList>
            <consortium name="WormBaseParasite"/>
        </authorList>
    </citation>
    <scope>IDENTIFICATION</scope>
</reference>
<dbReference type="AlphaFoldDB" id="A0A183GUP2"/>
<gene>
    <name evidence="1" type="ORF">HPBE_LOCUS26411</name>
</gene>
<dbReference type="Proteomes" id="UP000050761">
    <property type="component" value="Unassembled WGS sequence"/>
</dbReference>
<evidence type="ECO:0000313" key="1">
    <source>
        <dbReference type="EMBL" id="VDP57468.1"/>
    </source>
</evidence>
<evidence type="ECO:0000313" key="3">
    <source>
        <dbReference type="WBParaSite" id="HPBE_0002641201-mRNA-1"/>
    </source>
</evidence>